<feature type="transmembrane region" description="Helical" evidence="1">
    <location>
        <begin position="84"/>
        <end position="104"/>
    </location>
</feature>
<name>A0A6N8GK16_9MICC</name>
<proteinExistence type="predicted"/>
<dbReference type="RefSeq" id="WP_156269384.1">
    <property type="nucleotide sequence ID" value="NZ_WOGU01000007.1"/>
</dbReference>
<evidence type="ECO:0000313" key="2">
    <source>
        <dbReference type="EMBL" id="MUN63476.1"/>
    </source>
</evidence>
<reference evidence="2 3" key="1">
    <citation type="submission" date="2019-12" db="EMBL/GenBank/DDBJ databases">
        <authorList>
            <person name="Shi Y."/>
        </authorList>
    </citation>
    <scope>NUCLEOTIDE SEQUENCE [LARGE SCALE GENOMIC DNA]</scope>
    <source>
        <strain evidence="2 3">JCM 17929</strain>
    </source>
</reference>
<dbReference type="EMBL" id="WOGU01000007">
    <property type="protein sequence ID" value="MUN63476.1"/>
    <property type="molecule type" value="Genomic_DNA"/>
</dbReference>
<organism evidence="2 3">
    <name type="scientific">Kocuria sediminis</name>
    <dbReference type="NCBI Taxonomy" id="1038857"/>
    <lineage>
        <taxon>Bacteria</taxon>
        <taxon>Bacillati</taxon>
        <taxon>Actinomycetota</taxon>
        <taxon>Actinomycetes</taxon>
        <taxon>Micrococcales</taxon>
        <taxon>Micrococcaceae</taxon>
        <taxon>Kocuria</taxon>
    </lineage>
</organism>
<keyword evidence="3" id="KW-1185">Reference proteome</keyword>
<evidence type="ECO:0000313" key="3">
    <source>
        <dbReference type="Proteomes" id="UP000436989"/>
    </source>
</evidence>
<evidence type="ECO:0000256" key="1">
    <source>
        <dbReference type="SAM" id="Phobius"/>
    </source>
</evidence>
<dbReference type="AlphaFoldDB" id="A0A6N8GK16"/>
<gene>
    <name evidence="2" type="ORF">GMA12_10035</name>
</gene>
<feature type="transmembrane region" description="Helical" evidence="1">
    <location>
        <begin position="25"/>
        <end position="43"/>
    </location>
</feature>
<accession>A0A6N8GK16</accession>
<protein>
    <submittedName>
        <fullName evidence="2">Uncharacterized protein</fullName>
    </submittedName>
</protein>
<keyword evidence="1" id="KW-0812">Transmembrane</keyword>
<comment type="caution">
    <text evidence="2">The sequence shown here is derived from an EMBL/GenBank/DDBJ whole genome shotgun (WGS) entry which is preliminary data.</text>
</comment>
<dbReference type="Proteomes" id="UP000436989">
    <property type="component" value="Unassembled WGS sequence"/>
</dbReference>
<feature type="transmembrane region" description="Helical" evidence="1">
    <location>
        <begin position="55"/>
        <end position="78"/>
    </location>
</feature>
<keyword evidence="1" id="KW-1133">Transmembrane helix</keyword>
<keyword evidence="1" id="KW-0472">Membrane</keyword>
<sequence>MPAALVLAAVQLGQAVLLRIEAGYLSVLLVLGAALCAAAAAGLRRRWDFTARFALVTLAALTLLAEGLLLVLGLPGVGHAVARVGLPATAGAALLGAVVLLVTLERDRRATLRAFP</sequence>